<dbReference type="GO" id="GO:0000930">
    <property type="term" value="C:gamma-tubulin complex"/>
    <property type="evidence" value="ECO:0007669"/>
    <property type="project" value="TreeGrafter"/>
</dbReference>
<comment type="subcellular location">
    <subcellularLocation>
        <location evidence="1 6">Cytoplasm</location>
        <location evidence="1 6">Cytoskeleton</location>
        <location evidence="1 6">Microtubule organizing center</location>
    </subcellularLocation>
</comment>
<dbReference type="Pfam" id="PF17681">
    <property type="entry name" value="GCP_N_terminal"/>
    <property type="match status" value="1"/>
</dbReference>
<dbReference type="GO" id="GO:0051225">
    <property type="term" value="P:spindle assembly"/>
    <property type="evidence" value="ECO:0007669"/>
    <property type="project" value="TreeGrafter"/>
</dbReference>
<reference evidence="9" key="1">
    <citation type="submission" date="2022-08" db="EMBL/GenBank/DDBJ databases">
        <authorList>
            <consortium name="DOE Joint Genome Institute"/>
            <person name="Min B."/>
            <person name="Riley R."/>
            <person name="Sierra-Patev S."/>
            <person name="Naranjo-Ortiz M."/>
            <person name="Looney B."/>
            <person name="Konkel Z."/>
            <person name="Slot J.C."/>
            <person name="Sakamoto Y."/>
            <person name="Steenwyk J.L."/>
            <person name="Rokas A."/>
            <person name="Carro J."/>
            <person name="Camarero S."/>
            <person name="Ferreira P."/>
            <person name="Molpeceres G."/>
            <person name="Ruiz-Duenas F.J."/>
            <person name="Serrano A."/>
            <person name="Henrissat B."/>
            <person name="Drula E."/>
            <person name="Hughes K.W."/>
            <person name="Mata J.L."/>
            <person name="Ishikawa N.K."/>
            <person name="Vargas-Isla R."/>
            <person name="Ushijima S."/>
            <person name="Smith C.A."/>
            <person name="Ahrendt S."/>
            <person name="Andreopoulos W."/>
            <person name="He G."/>
            <person name="Labutti K."/>
            <person name="Lipzen A."/>
            <person name="Ng V."/>
            <person name="Sandor L."/>
            <person name="Barry K."/>
            <person name="Martinez A.T."/>
            <person name="Xiao Y."/>
            <person name="Gibbons J.G."/>
            <person name="Terashima K."/>
            <person name="Hibbett D.S."/>
            <person name="Grigoriev I.V."/>
        </authorList>
    </citation>
    <scope>NUCLEOTIDE SEQUENCE</scope>
    <source>
        <strain evidence="9">TFB9207</strain>
    </source>
</reference>
<evidence type="ECO:0000313" key="9">
    <source>
        <dbReference type="EMBL" id="KAJ3844934.1"/>
    </source>
</evidence>
<dbReference type="GO" id="GO:0051321">
    <property type="term" value="P:meiotic cell cycle"/>
    <property type="evidence" value="ECO:0007669"/>
    <property type="project" value="TreeGrafter"/>
</dbReference>
<dbReference type="InterPro" id="IPR041470">
    <property type="entry name" value="GCP_N"/>
</dbReference>
<keyword evidence="3 6" id="KW-0963">Cytoplasm</keyword>
<dbReference type="GO" id="GO:0031122">
    <property type="term" value="P:cytoplasmic microtubule organization"/>
    <property type="evidence" value="ECO:0007669"/>
    <property type="project" value="TreeGrafter"/>
</dbReference>
<evidence type="ECO:0000313" key="10">
    <source>
        <dbReference type="Proteomes" id="UP001163846"/>
    </source>
</evidence>
<comment type="similarity">
    <text evidence="2 6">Belongs to the TUBGCP family.</text>
</comment>
<dbReference type="EMBL" id="MU805944">
    <property type="protein sequence ID" value="KAJ3844934.1"/>
    <property type="molecule type" value="Genomic_DNA"/>
</dbReference>
<dbReference type="InterPro" id="IPR007259">
    <property type="entry name" value="GCP"/>
</dbReference>
<evidence type="ECO:0000256" key="5">
    <source>
        <dbReference type="ARBA" id="ARBA00023212"/>
    </source>
</evidence>
<dbReference type="PANTHER" id="PTHR19302:SF27">
    <property type="entry name" value="GAMMA-TUBULIN COMPLEX COMPONENT 4"/>
    <property type="match status" value="1"/>
</dbReference>
<dbReference type="GO" id="GO:0005874">
    <property type="term" value="C:microtubule"/>
    <property type="evidence" value="ECO:0007669"/>
    <property type="project" value="UniProtKB-KW"/>
</dbReference>
<feature type="domain" description="Gamma tubulin complex component protein N-terminal" evidence="8">
    <location>
        <begin position="2"/>
        <end position="275"/>
    </location>
</feature>
<dbReference type="InterPro" id="IPR040457">
    <property type="entry name" value="GCP_C"/>
</dbReference>
<keyword evidence="10" id="KW-1185">Reference proteome</keyword>
<gene>
    <name evidence="9" type="ORF">F5878DRAFT_524733</name>
</gene>
<evidence type="ECO:0000259" key="7">
    <source>
        <dbReference type="Pfam" id="PF04130"/>
    </source>
</evidence>
<comment type="caution">
    <text evidence="9">The sequence shown here is derived from an EMBL/GenBank/DDBJ whole genome shotgun (WGS) entry which is preliminary data.</text>
</comment>
<dbReference type="Gene3D" id="1.20.120.1900">
    <property type="entry name" value="Gamma-tubulin complex, C-terminal domain"/>
    <property type="match status" value="1"/>
</dbReference>
<protein>
    <recommendedName>
        <fullName evidence="6">Spindle pole body component</fullName>
    </recommendedName>
</protein>
<evidence type="ECO:0000259" key="8">
    <source>
        <dbReference type="Pfam" id="PF17681"/>
    </source>
</evidence>
<keyword evidence="4 6" id="KW-0493">Microtubule</keyword>
<evidence type="ECO:0000256" key="3">
    <source>
        <dbReference type="ARBA" id="ARBA00022490"/>
    </source>
</evidence>
<dbReference type="GO" id="GO:0051011">
    <property type="term" value="F:microtubule minus-end binding"/>
    <property type="evidence" value="ECO:0007669"/>
    <property type="project" value="TreeGrafter"/>
</dbReference>
<dbReference type="Pfam" id="PF04130">
    <property type="entry name" value="GCP_C_terminal"/>
    <property type="match status" value="1"/>
</dbReference>
<evidence type="ECO:0000256" key="1">
    <source>
        <dbReference type="ARBA" id="ARBA00004267"/>
    </source>
</evidence>
<dbReference type="GO" id="GO:0000922">
    <property type="term" value="C:spindle pole"/>
    <property type="evidence" value="ECO:0007669"/>
    <property type="project" value="InterPro"/>
</dbReference>
<name>A0AA38UKU1_9AGAR</name>
<evidence type="ECO:0000256" key="2">
    <source>
        <dbReference type="ARBA" id="ARBA00010337"/>
    </source>
</evidence>
<dbReference type="GO" id="GO:0007020">
    <property type="term" value="P:microtubule nucleation"/>
    <property type="evidence" value="ECO:0007669"/>
    <property type="project" value="InterPro"/>
</dbReference>
<evidence type="ECO:0000256" key="4">
    <source>
        <dbReference type="ARBA" id="ARBA00022701"/>
    </source>
</evidence>
<sequence>MIAEILLVLAGHPSSLFSKNNTVHPSFASLLHPGEQQCIESLGQIAFRYRTVKNTCAQLQLSSSRYISAVCAAINHTLKDEYEMLVIKTEERVLRRDANLVASGSFVPLSSVRATFAEWDAPLAALMSLVEDLEVKKDIQPGPLIDMLLERAKTGIHRIANIFIQLSHAVERVWRVQLISFVVHGSISTVDPLVSDSYTFLDGSLPSCITPQSRDSILYVGRAISTVRAAQWQKQLPIDLAIEHARALENVMPDDQPNFDRVIERIRTNVSEWLWMNVLTLQAVEEAVDSFANYFLVRSGEFSLALICEIERLKISRLTVRSGTTSMIREQDLNLALLRASLGTAAQQDPALSHLRFLLPTGPLRPLLPSLGSGILASSLSQSVGKQLDSSPFTSTLLGTPLILTYTVSWPLDLFVHPAELSLYGALFSYLSTLRKTHTSIHKCWSSLSNTQRARRRWTGLGEGGTTEDLEARKELLRCGWGVIRDMSWFLDTLMGYVMIDVVDVEYRRLKNQLRSHSGEDEHAKRAGSMSTEPSVTSVLITTHSKTSMPASRSSTSHLGRVAASSKLDFTTLRQMHATYLDRLLTGCLLTNQEVTTVLASIFEVCERFVAQVERWGGDILPALLFEGSLKGGSEKVGNLVKERRGVVAEINETLHDLLITFYEHLSSTTFQRPLASAPAEASKSMALGGHTTFNMTRVPMGNTSKTRTGNKADSVDVRRHVERLMLRLDFNGGFSKFSWGKKENGILGDL</sequence>
<dbReference type="GO" id="GO:0000278">
    <property type="term" value="P:mitotic cell cycle"/>
    <property type="evidence" value="ECO:0007669"/>
    <property type="project" value="TreeGrafter"/>
</dbReference>
<dbReference type="Proteomes" id="UP001163846">
    <property type="component" value="Unassembled WGS sequence"/>
</dbReference>
<dbReference type="InterPro" id="IPR042241">
    <property type="entry name" value="GCP_C_sf"/>
</dbReference>
<dbReference type="AlphaFoldDB" id="A0AA38UKU1"/>
<dbReference type="PANTHER" id="PTHR19302">
    <property type="entry name" value="GAMMA TUBULIN COMPLEX PROTEIN"/>
    <property type="match status" value="1"/>
</dbReference>
<accession>A0AA38UKU1</accession>
<dbReference type="GO" id="GO:0043015">
    <property type="term" value="F:gamma-tubulin binding"/>
    <property type="evidence" value="ECO:0007669"/>
    <property type="project" value="InterPro"/>
</dbReference>
<feature type="domain" description="Gamma tubulin complex component C-terminal" evidence="7">
    <location>
        <begin position="291"/>
        <end position="733"/>
    </location>
</feature>
<dbReference type="GO" id="GO:0044732">
    <property type="term" value="C:mitotic spindle pole body"/>
    <property type="evidence" value="ECO:0007669"/>
    <property type="project" value="TreeGrafter"/>
</dbReference>
<organism evidence="9 10">
    <name type="scientific">Lentinula raphanica</name>
    <dbReference type="NCBI Taxonomy" id="153919"/>
    <lineage>
        <taxon>Eukaryota</taxon>
        <taxon>Fungi</taxon>
        <taxon>Dikarya</taxon>
        <taxon>Basidiomycota</taxon>
        <taxon>Agaricomycotina</taxon>
        <taxon>Agaricomycetes</taxon>
        <taxon>Agaricomycetidae</taxon>
        <taxon>Agaricales</taxon>
        <taxon>Marasmiineae</taxon>
        <taxon>Omphalotaceae</taxon>
        <taxon>Lentinula</taxon>
    </lineage>
</organism>
<evidence type="ECO:0000256" key="6">
    <source>
        <dbReference type="RuleBase" id="RU363050"/>
    </source>
</evidence>
<proteinExistence type="inferred from homology"/>
<keyword evidence="5 6" id="KW-0206">Cytoskeleton</keyword>